<sequence>MAAYMGRRYDGRGDRRVTSEEKLEDESRLTCHSTLPVEGSWVKCDSFCVNGAVITLPLRDDVRDEMGQSIPAIP</sequence>
<proteinExistence type="predicted"/>
<evidence type="ECO:0000313" key="2">
    <source>
        <dbReference type="EMBL" id="TNN32975.1"/>
    </source>
</evidence>
<name>A0A4Z2EVS3_9TELE</name>
<reference evidence="2 3" key="1">
    <citation type="submission" date="2019-03" db="EMBL/GenBank/DDBJ databases">
        <title>First draft genome of Liparis tanakae, snailfish: a comprehensive survey of snailfish specific genes.</title>
        <authorList>
            <person name="Kim W."/>
            <person name="Song I."/>
            <person name="Jeong J.-H."/>
            <person name="Kim D."/>
            <person name="Kim S."/>
            <person name="Ryu S."/>
            <person name="Song J.Y."/>
            <person name="Lee S.K."/>
        </authorList>
    </citation>
    <scope>NUCLEOTIDE SEQUENCE [LARGE SCALE GENOMIC DNA]</scope>
    <source>
        <tissue evidence="2">Muscle</tissue>
    </source>
</reference>
<evidence type="ECO:0000256" key="1">
    <source>
        <dbReference type="SAM" id="MobiDB-lite"/>
    </source>
</evidence>
<evidence type="ECO:0000313" key="3">
    <source>
        <dbReference type="Proteomes" id="UP000314294"/>
    </source>
</evidence>
<feature type="compositionally biased region" description="Basic and acidic residues" evidence="1">
    <location>
        <begin position="7"/>
        <end position="27"/>
    </location>
</feature>
<protein>
    <submittedName>
        <fullName evidence="2">Uncharacterized protein</fullName>
    </submittedName>
</protein>
<gene>
    <name evidence="2" type="ORF">EYF80_056859</name>
</gene>
<keyword evidence="3" id="KW-1185">Reference proteome</keyword>
<feature type="region of interest" description="Disordered" evidence="1">
    <location>
        <begin position="1"/>
        <end position="27"/>
    </location>
</feature>
<comment type="caution">
    <text evidence="2">The sequence shown here is derived from an EMBL/GenBank/DDBJ whole genome shotgun (WGS) entry which is preliminary data.</text>
</comment>
<organism evidence="2 3">
    <name type="scientific">Liparis tanakae</name>
    <name type="common">Tanaka's snailfish</name>
    <dbReference type="NCBI Taxonomy" id="230148"/>
    <lineage>
        <taxon>Eukaryota</taxon>
        <taxon>Metazoa</taxon>
        <taxon>Chordata</taxon>
        <taxon>Craniata</taxon>
        <taxon>Vertebrata</taxon>
        <taxon>Euteleostomi</taxon>
        <taxon>Actinopterygii</taxon>
        <taxon>Neopterygii</taxon>
        <taxon>Teleostei</taxon>
        <taxon>Neoteleostei</taxon>
        <taxon>Acanthomorphata</taxon>
        <taxon>Eupercaria</taxon>
        <taxon>Perciformes</taxon>
        <taxon>Cottioidei</taxon>
        <taxon>Cottales</taxon>
        <taxon>Liparidae</taxon>
        <taxon>Liparis</taxon>
    </lineage>
</organism>
<accession>A0A4Z2EVS3</accession>
<dbReference type="Proteomes" id="UP000314294">
    <property type="component" value="Unassembled WGS sequence"/>
</dbReference>
<dbReference type="AlphaFoldDB" id="A0A4Z2EVS3"/>
<dbReference type="EMBL" id="SRLO01002406">
    <property type="protein sequence ID" value="TNN32975.1"/>
    <property type="molecule type" value="Genomic_DNA"/>
</dbReference>